<evidence type="ECO:0000256" key="5">
    <source>
        <dbReference type="ARBA" id="ARBA00022776"/>
    </source>
</evidence>
<gene>
    <name evidence="11" type="ORF">Rhopal_004255-T1</name>
</gene>
<evidence type="ECO:0000256" key="2">
    <source>
        <dbReference type="ARBA" id="ARBA00008643"/>
    </source>
</evidence>
<keyword evidence="6" id="KW-0995">Kinetochore</keyword>
<evidence type="ECO:0000313" key="11">
    <source>
        <dbReference type="EMBL" id="GJN91237.1"/>
    </source>
</evidence>
<accession>A0AAV5GQE0</accession>
<feature type="region of interest" description="Disordered" evidence="10">
    <location>
        <begin position="265"/>
        <end position="321"/>
    </location>
</feature>
<evidence type="ECO:0000256" key="9">
    <source>
        <dbReference type="ARBA" id="ARBA00023328"/>
    </source>
</evidence>
<comment type="caution">
    <text evidence="11">The sequence shown here is derived from an EMBL/GenBank/DDBJ whole genome shotgun (WGS) entry which is preliminary data.</text>
</comment>
<feature type="compositionally biased region" description="Low complexity" evidence="10">
    <location>
        <begin position="265"/>
        <end position="285"/>
    </location>
</feature>
<feature type="region of interest" description="Disordered" evidence="10">
    <location>
        <begin position="218"/>
        <end position="242"/>
    </location>
</feature>
<comment type="similarity">
    <text evidence="2">Belongs to the mis12 family.</text>
</comment>
<dbReference type="GO" id="GO:0005634">
    <property type="term" value="C:nucleus"/>
    <property type="evidence" value="ECO:0007669"/>
    <property type="project" value="InterPro"/>
</dbReference>
<evidence type="ECO:0000256" key="8">
    <source>
        <dbReference type="ARBA" id="ARBA00023306"/>
    </source>
</evidence>
<dbReference type="PANTHER" id="PTHR14527:SF2">
    <property type="entry name" value="PROTEIN MIS12 HOMOLOG"/>
    <property type="match status" value="1"/>
</dbReference>
<keyword evidence="8" id="KW-0131">Cell cycle</keyword>
<dbReference type="GO" id="GO:0000444">
    <property type="term" value="C:MIS12/MIND type complex"/>
    <property type="evidence" value="ECO:0007669"/>
    <property type="project" value="TreeGrafter"/>
</dbReference>
<protein>
    <submittedName>
        <fullName evidence="11">Uncharacterized protein</fullName>
    </submittedName>
</protein>
<dbReference type="GO" id="GO:0051382">
    <property type="term" value="P:kinetochore assembly"/>
    <property type="evidence" value="ECO:0007669"/>
    <property type="project" value="TreeGrafter"/>
</dbReference>
<keyword evidence="12" id="KW-1185">Reference proteome</keyword>
<dbReference type="Pfam" id="PF05859">
    <property type="entry name" value="Mis12"/>
    <property type="match status" value="1"/>
</dbReference>
<keyword evidence="7" id="KW-0175">Coiled coil</keyword>
<name>A0AAV5GQE0_9BASI</name>
<keyword evidence="5" id="KW-0498">Mitosis</keyword>
<keyword evidence="3" id="KW-0158">Chromosome</keyword>
<keyword evidence="4" id="KW-0132">Cell division</keyword>
<dbReference type="AlphaFoldDB" id="A0AAV5GQE0"/>
<feature type="compositionally biased region" description="Low complexity" evidence="10">
    <location>
        <begin position="307"/>
        <end position="321"/>
    </location>
</feature>
<evidence type="ECO:0000313" key="12">
    <source>
        <dbReference type="Proteomes" id="UP001342314"/>
    </source>
</evidence>
<reference evidence="11 12" key="1">
    <citation type="submission" date="2021-12" db="EMBL/GenBank/DDBJ databases">
        <title>High titer production of polyol ester of fatty acids by Rhodotorula paludigena BS15 towards product separation-free biomass refinery.</title>
        <authorList>
            <person name="Mano J."/>
            <person name="Ono H."/>
            <person name="Tanaka T."/>
            <person name="Naito K."/>
            <person name="Sushida H."/>
            <person name="Ike M."/>
            <person name="Tokuyasu K."/>
            <person name="Kitaoka M."/>
        </authorList>
    </citation>
    <scope>NUCLEOTIDE SEQUENCE [LARGE SCALE GENOMIC DNA]</scope>
    <source>
        <strain evidence="11 12">BS15</strain>
    </source>
</reference>
<keyword evidence="9" id="KW-0137">Centromere</keyword>
<dbReference type="GO" id="GO:0000070">
    <property type="term" value="P:mitotic sister chromatid segregation"/>
    <property type="evidence" value="ECO:0007669"/>
    <property type="project" value="TreeGrafter"/>
</dbReference>
<evidence type="ECO:0000256" key="4">
    <source>
        <dbReference type="ARBA" id="ARBA00022618"/>
    </source>
</evidence>
<evidence type="ECO:0000256" key="10">
    <source>
        <dbReference type="SAM" id="MobiDB-lite"/>
    </source>
</evidence>
<sequence length="321" mass="33824">MAPAPSSAAQGAGAPCAARTKRDKADLIAEHLGFSAERFATQGMDLANRTMYTATAKVEQSLQKLVDDGVEGFDEDEVQRGIYRLETLLEDAIDTRFDLFEIFVLRNTFTFADDLLPYIVLPHHEHLDPSLQGADEPTLAEYEEELRLYEDELQKEHELACAELFVKARHAKAVEQAELVGYLKPPGKLDAATSSPSDRARILSSQLTLLQTHLASLLSTPTPPRTSSSAAGPAAPGGAADTDVAPWAASRSAFVNWAAGVKAGGPSSAAAAAGGEGAAGKAASGQQQQEDAIVAQLRQQADETGSAGDAKALLGLTKAAK</sequence>
<evidence type="ECO:0000256" key="1">
    <source>
        <dbReference type="ARBA" id="ARBA00004629"/>
    </source>
</evidence>
<dbReference type="EMBL" id="BQKY01000008">
    <property type="protein sequence ID" value="GJN91237.1"/>
    <property type="molecule type" value="Genomic_DNA"/>
</dbReference>
<dbReference type="GO" id="GO:0051301">
    <property type="term" value="P:cell division"/>
    <property type="evidence" value="ECO:0007669"/>
    <property type="project" value="UniProtKB-KW"/>
</dbReference>
<dbReference type="Proteomes" id="UP001342314">
    <property type="component" value="Unassembled WGS sequence"/>
</dbReference>
<dbReference type="InterPro" id="IPR008685">
    <property type="entry name" value="Centromere_Mis12"/>
</dbReference>
<evidence type="ECO:0000256" key="3">
    <source>
        <dbReference type="ARBA" id="ARBA00022454"/>
    </source>
</evidence>
<organism evidence="11 12">
    <name type="scientific">Rhodotorula paludigena</name>
    <dbReference type="NCBI Taxonomy" id="86838"/>
    <lineage>
        <taxon>Eukaryota</taxon>
        <taxon>Fungi</taxon>
        <taxon>Dikarya</taxon>
        <taxon>Basidiomycota</taxon>
        <taxon>Pucciniomycotina</taxon>
        <taxon>Microbotryomycetes</taxon>
        <taxon>Sporidiobolales</taxon>
        <taxon>Sporidiobolaceae</taxon>
        <taxon>Rhodotorula</taxon>
    </lineage>
</organism>
<comment type="subcellular location">
    <subcellularLocation>
        <location evidence="1">Chromosome</location>
        <location evidence="1">Centromere</location>
        <location evidence="1">Kinetochore</location>
    </subcellularLocation>
</comment>
<feature type="compositionally biased region" description="Low complexity" evidence="10">
    <location>
        <begin position="218"/>
        <end position="240"/>
    </location>
</feature>
<evidence type="ECO:0000256" key="7">
    <source>
        <dbReference type="ARBA" id="ARBA00023054"/>
    </source>
</evidence>
<evidence type="ECO:0000256" key="6">
    <source>
        <dbReference type="ARBA" id="ARBA00022838"/>
    </source>
</evidence>
<proteinExistence type="inferred from homology"/>
<dbReference type="PANTHER" id="PTHR14527">
    <property type="entry name" value="PROTEIN MIS12 HOMOLOG"/>
    <property type="match status" value="1"/>
</dbReference>